<dbReference type="GO" id="GO:0004519">
    <property type="term" value="F:endonuclease activity"/>
    <property type="evidence" value="ECO:0007669"/>
    <property type="project" value="UniProtKB-KW"/>
</dbReference>
<proteinExistence type="predicted"/>
<dbReference type="EC" id="3.1.21.-" evidence="2"/>
<keyword evidence="2" id="KW-0378">Hydrolase</keyword>
<reference evidence="2 3" key="1">
    <citation type="submission" date="2020-02" db="EMBL/GenBank/DDBJ databases">
        <title>Acidophilic actinobacteria isolated from forest soil.</title>
        <authorList>
            <person name="Golinska P."/>
        </authorList>
    </citation>
    <scope>NUCLEOTIDE SEQUENCE [LARGE SCALE GENOMIC DNA]</scope>
    <source>
        <strain evidence="2 3">NL8</strain>
    </source>
</reference>
<evidence type="ECO:0000313" key="2">
    <source>
        <dbReference type="EMBL" id="MBS2545505.1"/>
    </source>
</evidence>
<feature type="domain" description="Restriction endonuclease type IV Mrr" evidence="1">
    <location>
        <begin position="6"/>
        <end position="110"/>
    </location>
</feature>
<name>A0ABS5KHP7_9ACTN</name>
<dbReference type="GO" id="GO:0016787">
    <property type="term" value="F:hydrolase activity"/>
    <property type="evidence" value="ECO:0007669"/>
    <property type="project" value="UniProtKB-KW"/>
</dbReference>
<keyword evidence="2" id="KW-0540">Nuclease</keyword>
<keyword evidence="2" id="KW-0255">Endonuclease</keyword>
<comment type="caution">
    <text evidence="2">The sequence shown here is derived from an EMBL/GenBank/DDBJ whole genome shotgun (WGS) entry which is preliminary data.</text>
</comment>
<evidence type="ECO:0000259" key="1">
    <source>
        <dbReference type="Pfam" id="PF04471"/>
    </source>
</evidence>
<dbReference type="InterPro" id="IPR011335">
    <property type="entry name" value="Restrct_endonuc-II-like"/>
</dbReference>
<protein>
    <submittedName>
        <fullName evidence="2">Restriction endonuclease</fullName>
        <ecNumber evidence="2">3.1.21.-</ecNumber>
    </submittedName>
</protein>
<evidence type="ECO:0000313" key="3">
    <source>
        <dbReference type="Proteomes" id="UP000730482"/>
    </source>
</evidence>
<organism evidence="2 3">
    <name type="scientific">Catenulispora pinistramenti</name>
    <dbReference type="NCBI Taxonomy" id="2705254"/>
    <lineage>
        <taxon>Bacteria</taxon>
        <taxon>Bacillati</taxon>
        <taxon>Actinomycetota</taxon>
        <taxon>Actinomycetes</taxon>
        <taxon>Catenulisporales</taxon>
        <taxon>Catenulisporaceae</taxon>
        <taxon>Catenulispora</taxon>
    </lineage>
</organism>
<dbReference type="Proteomes" id="UP000730482">
    <property type="component" value="Unassembled WGS sequence"/>
</dbReference>
<dbReference type="InterPro" id="IPR007560">
    <property type="entry name" value="Restrct_endonuc_IV_Mrr"/>
</dbReference>
<keyword evidence="3" id="KW-1185">Reference proteome</keyword>
<gene>
    <name evidence="2" type="ORF">KGQ19_01345</name>
</gene>
<sequence>MRKSVEFEQLLAKIVKELEPEAVVTWDDHITGRLSGRKRQIDVSISREEPAFLGIIDAKDYKRPASIERIDALTGVMRDVGANYGALACSGGFAESIHTYARNCGISLFNVHDAESVNWSLELKIPILWYELMPVVGIGGKPYLEAGDSIVTGDPRGIQVTADGGKTLIDPMSTFERYWNGPTANRAPGMRHHLTSDRPVEAVVTDAAGNRQLRDLMDYAIVYTVQPTAWLGKFQPAECRGLVDVLDEQAFNVSHLPDAAIPMQRDDSWEILEEPDKFAVTARGTAVVCTAPVLISDPKITSLRMTHLESGMTEWFSQS</sequence>
<dbReference type="SUPFAM" id="SSF52980">
    <property type="entry name" value="Restriction endonuclease-like"/>
    <property type="match status" value="1"/>
</dbReference>
<accession>A0ABS5KHP7</accession>
<dbReference type="RefSeq" id="WP_212007169.1">
    <property type="nucleotide sequence ID" value="NZ_JAAFYZ010000003.1"/>
</dbReference>
<dbReference type="Pfam" id="PF04471">
    <property type="entry name" value="Mrr_cat"/>
    <property type="match status" value="1"/>
</dbReference>
<dbReference type="EMBL" id="JAAFYZ010000003">
    <property type="protein sequence ID" value="MBS2545505.1"/>
    <property type="molecule type" value="Genomic_DNA"/>
</dbReference>